<evidence type="ECO:0000256" key="10">
    <source>
        <dbReference type="ARBA" id="ARBA00064618"/>
    </source>
</evidence>
<dbReference type="FunFam" id="2.40.50.40:FF:000024">
    <property type="entry name" value="C-C motif chemokine 21"/>
    <property type="match status" value="1"/>
</dbReference>
<dbReference type="GO" id="GO:0030335">
    <property type="term" value="P:positive regulation of cell migration"/>
    <property type="evidence" value="ECO:0007669"/>
    <property type="project" value="TreeGrafter"/>
</dbReference>
<dbReference type="GO" id="GO:0070098">
    <property type="term" value="P:chemokine-mediated signaling pathway"/>
    <property type="evidence" value="ECO:0007669"/>
    <property type="project" value="TreeGrafter"/>
</dbReference>
<keyword evidence="3 11" id="KW-0145">Chemotaxis</keyword>
<dbReference type="GO" id="GO:0006954">
    <property type="term" value="P:inflammatory response"/>
    <property type="evidence" value="ECO:0007669"/>
    <property type="project" value="UniProtKB-KW"/>
</dbReference>
<dbReference type="InterPro" id="IPR036048">
    <property type="entry name" value="Interleukin_8-like_sf"/>
</dbReference>
<dbReference type="FunFam" id="2.40.50.40:FF:000012">
    <property type="entry name" value="C-C motif chemokine"/>
    <property type="match status" value="1"/>
</dbReference>
<protein>
    <recommendedName>
        <fullName evidence="11">C-C motif chemokine</fullName>
    </recommendedName>
</protein>
<dbReference type="Proteomes" id="UP000710432">
    <property type="component" value="Unassembled WGS sequence"/>
</dbReference>
<comment type="function">
    <text evidence="9">Inhibits hemopoiesis and stimulates chemotaxis. Chemotactic in vitro for thymocytes and activated T-cells, but not for B-cells, macrophages, or neutrophils. Potent mesangial cell chemoattractant. Shows preferential activity towards naive T-cells. May play a role in mediating homing of lymphocytes to secondary lymphoid organs.</text>
</comment>
<dbReference type="GO" id="GO:0048245">
    <property type="term" value="P:eosinophil chemotaxis"/>
    <property type="evidence" value="ECO:0007669"/>
    <property type="project" value="TreeGrafter"/>
</dbReference>
<feature type="domain" description="Chemokine interleukin-8-like" evidence="13">
    <location>
        <begin position="28"/>
        <end position="90"/>
    </location>
</feature>
<keyword evidence="5 11" id="KW-0964">Secreted</keyword>
<evidence type="ECO:0000313" key="14">
    <source>
        <dbReference type="EMBL" id="KAH0503710.1"/>
    </source>
</evidence>
<name>A0A8J6KM89_MICOH</name>
<evidence type="ECO:0000256" key="7">
    <source>
        <dbReference type="ARBA" id="ARBA00023157"/>
    </source>
</evidence>
<dbReference type="EMBL" id="JAATJU010025400">
    <property type="protein sequence ID" value="KAH0503710.1"/>
    <property type="molecule type" value="Genomic_DNA"/>
</dbReference>
<dbReference type="InterPro" id="IPR039809">
    <property type="entry name" value="Chemokine_b/g/d"/>
</dbReference>
<evidence type="ECO:0000256" key="2">
    <source>
        <dbReference type="ARBA" id="ARBA00010868"/>
    </source>
</evidence>
<dbReference type="GO" id="GO:0005615">
    <property type="term" value="C:extracellular space"/>
    <property type="evidence" value="ECO:0007669"/>
    <property type="project" value="UniProtKB-KW"/>
</dbReference>
<comment type="similarity">
    <text evidence="2 11">Belongs to the intercrine beta (chemokine CC) family.</text>
</comment>
<evidence type="ECO:0000256" key="12">
    <source>
        <dbReference type="SAM" id="MobiDB-lite"/>
    </source>
</evidence>
<comment type="subcellular location">
    <subcellularLocation>
        <location evidence="1 11">Secreted</location>
    </subcellularLocation>
</comment>
<feature type="domain" description="Chemokine interleukin-8-like" evidence="13">
    <location>
        <begin position="274"/>
        <end position="334"/>
    </location>
</feature>
<dbReference type="InterPro" id="IPR000827">
    <property type="entry name" value="Chemokine_CC_CS"/>
</dbReference>
<dbReference type="PANTHER" id="PTHR12015">
    <property type="entry name" value="SMALL INDUCIBLE CYTOKINE A"/>
    <property type="match status" value="1"/>
</dbReference>
<evidence type="ECO:0000256" key="11">
    <source>
        <dbReference type="RuleBase" id="RU361150"/>
    </source>
</evidence>
<dbReference type="CDD" id="cd01119">
    <property type="entry name" value="Chemokine_CC_DCCL"/>
    <property type="match status" value="1"/>
</dbReference>
<dbReference type="GO" id="GO:0008009">
    <property type="term" value="F:chemokine activity"/>
    <property type="evidence" value="ECO:0007669"/>
    <property type="project" value="InterPro"/>
</dbReference>
<feature type="compositionally biased region" description="Basic residues" evidence="12">
    <location>
        <begin position="104"/>
        <end position="122"/>
    </location>
</feature>
<reference evidence="14" key="1">
    <citation type="submission" date="2020-03" db="EMBL/GenBank/DDBJ databases">
        <title>Studies in the Genomics of Life Span.</title>
        <authorList>
            <person name="Glass D."/>
        </authorList>
    </citation>
    <scope>NUCLEOTIDE SEQUENCE</scope>
    <source>
        <strain evidence="14">LTLLF</strain>
        <tissue evidence="14">Muscle</tissue>
    </source>
</reference>
<evidence type="ECO:0000256" key="9">
    <source>
        <dbReference type="ARBA" id="ARBA00056494"/>
    </source>
</evidence>
<evidence type="ECO:0000259" key="13">
    <source>
        <dbReference type="SMART" id="SM00199"/>
    </source>
</evidence>
<organism evidence="14 15">
    <name type="scientific">Microtus ochrogaster</name>
    <name type="common">Prairie vole</name>
    <dbReference type="NCBI Taxonomy" id="79684"/>
    <lineage>
        <taxon>Eukaryota</taxon>
        <taxon>Metazoa</taxon>
        <taxon>Chordata</taxon>
        <taxon>Craniata</taxon>
        <taxon>Vertebrata</taxon>
        <taxon>Euteleostomi</taxon>
        <taxon>Mammalia</taxon>
        <taxon>Eutheria</taxon>
        <taxon>Euarchontoglires</taxon>
        <taxon>Glires</taxon>
        <taxon>Rodentia</taxon>
        <taxon>Myomorpha</taxon>
        <taxon>Muroidea</taxon>
        <taxon>Cricetidae</taxon>
        <taxon>Arvicolinae</taxon>
        <taxon>Microtus</taxon>
    </lineage>
</organism>
<keyword evidence="4 11" id="KW-0202">Cytokine</keyword>
<dbReference type="PANTHER" id="PTHR12015:SF72">
    <property type="entry name" value="C-C MOTIF CHEMOKINE 21"/>
    <property type="match status" value="1"/>
</dbReference>
<gene>
    <name evidence="14" type="ORF">LTLLF_185125</name>
</gene>
<dbReference type="Gene3D" id="2.40.50.40">
    <property type="match status" value="2"/>
</dbReference>
<evidence type="ECO:0000256" key="5">
    <source>
        <dbReference type="ARBA" id="ARBA00022525"/>
    </source>
</evidence>
<feature type="chain" id="PRO_5035337330" description="C-C motif chemokine" evidence="11">
    <location>
        <begin position="24"/>
        <end position="360"/>
    </location>
</feature>
<dbReference type="GO" id="GO:0048020">
    <property type="term" value="F:CCR chemokine receptor binding"/>
    <property type="evidence" value="ECO:0007669"/>
    <property type="project" value="TreeGrafter"/>
</dbReference>
<proteinExistence type="inferred from homology"/>
<sequence length="360" mass="39266">MAQTLALSLLILVLALCVPWTQGSDGGGQDCCLKYSQKKIPFRIVRGYRKQEPSLGCALPAILFSPRKRSQPELCANPEEVWVQKLMRQLDQLSTSEKQNPGCRKNRGASKPGKKGKGSKGCKRPEIHSPVTTLDPRRFSVNFFMALCPTSWTKKGLENRKDRGAPEQPPPAALATPLSCFNQPICMVIPFLYGRAAFPGPDPESQKKDSLPGNEEGDSRTCFSLSQIPAHTQELSVACLSSPTMAPRVAPLLVFSLLVLGTFPAPVLGGANDAEDCCLSVTQRPIPGNIVKAFRYLLMKDGCRVPAVVFTTLRGYQLCAPPDQPWVERIIRRLKKSAKASLTLLSPASILQTPVQDSSP</sequence>
<evidence type="ECO:0000256" key="3">
    <source>
        <dbReference type="ARBA" id="ARBA00022500"/>
    </source>
</evidence>
<dbReference type="InterPro" id="IPR034133">
    <property type="entry name" value="Chemokine_CC_DCCL"/>
</dbReference>
<dbReference type="SUPFAM" id="SSF54117">
    <property type="entry name" value="Interleukin 8-like chemokines"/>
    <property type="match status" value="2"/>
</dbReference>
<dbReference type="PROSITE" id="PS00472">
    <property type="entry name" value="SMALL_CYTOKINES_CC"/>
    <property type="match status" value="1"/>
</dbReference>
<evidence type="ECO:0000256" key="8">
    <source>
        <dbReference type="ARBA" id="ARBA00023198"/>
    </source>
</evidence>
<evidence type="ECO:0000256" key="6">
    <source>
        <dbReference type="ARBA" id="ARBA00022729"/>
    </source>
</evidence>
<keyword evidence="7" id="KW-1015">Disulfide bond</keyword>
<comment type="caution">
    <text evidence="14">The sequence shown here is derived from an EMBL/GenBank/DDBJ whole genome shotgun (WGS) entry which is preliminary data.</text>
</comment>
<evidence type="ECO:0000313" key="15">
    <source>
        <dbReference type="Proteomes" id="UP000710432"/>
    </source>
</evidence>
<comment type="subunit">
    <text evidence="10">Binds to CCR7 and to CXCR3. Interacts with PDPN; relocalizes PDPN to the basolateral membrane. Interacts with GPR174.</text>
</comment>
<dbReference type="Pfam" id="PF00048">
    <property type="entry name" value="IL8"/>
    <property type="match status" value="2"/>
</dbReference>
<feature type="region of interest" description="Disordered" evidence="12">
    <location>
        <begin position="94"/>
        <end position="129"/>
    </location>
</feature>
<keyword evidence="8" id="KW-0395">Inflammatory response</keyword>
<evidence type="ECO:0000256" key="4">
    <source>
        <dbReference type="ARBA" id="ARBA00022514"/>
    </source>
</evidence>
<dbReference type="InterPro" id="IPR001811">
    <property type="entry name" value="Chemokine_IL8-like_dom"/>
</dbReference>
<accession>A0A8J6KM89</accession>
<feature type="signal peptide" evidence="11">
    <location>
        <begin position="1"/>
        <end position="23"/>
    </location>
</feature>
<keyword evidence="6 11" id="KW-0732">Signal</keyword>
<dbReference type="SMART" id="SM00199">
    <property type="entry name" value="SCY"/>
    <property type="match status" value="2"/>
</dbReference>
<evidence type="ECO:0000256" key="1">
    <source>
        <dbReference type="ARBA" id="ARBA00004613"/>
    </source>
</evidence>
<dbReference type="GO" id="GO:0061844">
    <property type="term" value="P:antimicrobial humoral immune response mediated by antimicrobial peptide"/>
    <property type="evidence" value="ECO:0007669"/>
    <property type="project" value="TreeGrafter"/>
</dbReference>
<dbReference type="AlphaFoldDB" id="A0A8J6KM89"/>